<evidence type="ECO:0000313" key="1">
    <source>
        <dbReference type="EMBL" id="XBH21591.1"/>
    </source>
</evidence>
<protein>
    <submittedName>
        <fullName evidence="1">Uncharacterized protein</fullName>
    </submittedName>
</protein>
<dbReference type="AlphaFoldDB" id="A0AAU7DWE9"/>
<reference evidence="1" key="1">
    <citation type="submission" date="2024-02" db="EMBL/GenBank/DDBJ databases">
        <title>Tomenella chthoni gen. nov. sp. nov., a member of the family Jonesiaceae isolated from bat guano.</title>
        <authorList>
            <person name="Miller S.L."/>
            <person name="King J."/>
            <person name="Sankaranarayanan K."/>
            <person name="Lawson P.A."/>
        </authorList>
    </citation>
    <scope>NUCLEOTIDE SEQUENCE</scope>
    <source>
        <strain evidence="1">BS-20</strain>
    </source>
</reference>
<sequence>MKTIILCEHQERNGVQYPGCGAKIVMVTLIPENLVRGTQRKKIPLDARPYDPACGVSPSHAVALGWGTCRPLRPGETPAPDEIPALTHFATCPHRRPLA</sequence>
<gene>
    <name evidence="1" type="ORF">V5R04_15505</name>
</gene>
<accession>A0AAU7DWE9</accession>
<dbReference type="EMBL" id="CP146203">
    <property type="protein sequence ID" value="XBH21591.1"/>
    <property type="molecule type" value="Genomic_DNA"/>
</dbReference>
<name>A0AAU7DWE9_9MICO</name>
<organism evidence="1">
    <name type="scientific">Jonesiaceae bacterium BS-20</name>
    <dbReference type="NCBI Taxonomy" id="3120821"/>
    <lineage>
        <taxon>Bacteria</taxon>
        <taxon>Bacillati</taxon>
        <taxon>Actinomycetota</taxon>
        <taxon>Actinomycetes</taxon>
        <taxon>Micrococcales</taxon>
        <taxon>Jonesiaceae</taxon>
    </lineage>
</organism>
<proteinExistence type="predicted"/>